<proteinExistence type="predicted"/>
<organism evidence="1">
    <name type="scientific">Arundo donax</name>
    <name type="common">Giant reed</name>
    <name type="synonym">Donax arundinaceus</name>
    <dbReference type="NCBI Taxonomy" id="35708"/>
    <lineage>
        <taxon>Eukaryota</taxon>
        <taxon>Viridiplantae</taxon>
        <taxon>Streptophyta</taxon>
        <taxon>Embryophyta</taxon>
        <taxon>Tracheophyta</taxon>
        <taxon>Spermatophyta</taxon>
        <taxon>Magnoliopsida</taxon>
        <taxon>Liliopsida</taxon>
        <taxon>Poales</taxon>
        <taxon>Poaceae</taxon>
        <taxon>PACMAD clade</taxon>
        <taxon>Arundinoideae</taxon>
        <taxon>Arundineae</taxon>
        <taxon>Arundo</taxon>
    </lineage>
</organism>
<evidence type="ECO:0000313" key="1">
    <source>
        <dbReference type="EMBL" id="JAD51183.1"/>
    </source>
</evidence>
<reference evidence="1" key="2">
    <citation type="journal article" date="2015" name="Data Brief">
        <title>Shoot transcriptome of the giant reed, Arundo donax.</title>
        <authorList>
            <person name="Barrero R.A."/>
            <person name="Guerrero F.D."/>
            <person name="Moolhuijzen P."/>
            <person name="Goolsby J.A."/>
            <person name="Tidwell J."/>
            <person name="Bellgard S.E."/>
            <person name="Bellgard M.I."/>
        </authorList>
    </citation>
    <scope>NUCLEOTIDE SEQUENCE</scope>
    <source>
        <tissue evidence="1">Shoot tissue taken approximately 20 cm above the soil surface</tissue>
    </source>
</reference>
<reference evidence="1" key="1">
    <citation type="submission" date="2014-09" db="EMBL/GenBank/DDBJ databases">
        <authorList>
            <person name="Magalhaes I.L.F."/>
            <person name="Oliveira U."/>
            <person name="Santos F.R."/>
            <person name="Vidigal T.H.D.A."/>
            <person name="Brescovit A.D."/>
            <person name="Santos A.J."/>
        </authorList>
    </citation>
    <scope>NUCLEOTIDE SEQUENCE</scope>
    <source>
        <tissue evidence="1">Shoot tissue taken approximately 20 cm above the soil surface</tissue>
    </source>
</reference>
<name>A0A0A9AMV8_ARUDO</name>
<accession>A0A0A9AMV8</accession>
<sequence length="39" mass="4581">MLTELFSLLDTTENSIWIAKSPNLFVEKQKKWNACCLKH</sequence>
<dbReference type="AlphaFoldDB" id="A0A0A9AMV8"/>
<dbReference type="EMBL" id="GBRH01246712">
    <property type="protein sequence ID" value="JAD51183.1"/>
    <property type="molecule type" value="Transcribed_RNA"/>
</dbReference>
<protein>
    <submittedName>
        <fullName evidence="1">Uncharacterized protein</fullName>
    </submittedName>
</protein>